<gene>
    <name evidence="5" type="ORF">CVT23_07440</name>
</gene>
<proteinExistence type="predicted"/>
<name>A0A2M9G3Q5_9PROT</name>
<dbReference type="InterPro" id="IPR036390">
    <property type="entry name" value="WH_DNA-bd_sf"/>
</dbReference>
<feature type="domain" description="HTH gntR-type" evidence="4">
    <location>
        <begin position="1"/>
        <end position="68"/>
    </location>
</feature>
<dbReference type="InterPro" id="IPR008920">
    <property type="entry name" value="TF_FadR/GntR_C"/>
</dbReference>
<dbReference type="GO" id="GO:0003700">
    <property type="term" value="F:DNA-binding transcription factor activity"/>
    <property type="evidence" value="ECO:0007669"/>
    <property type="project" value="InterPro"/>
</dbReference>
<dbReference type="PANTHER" id="PTHR43537:SF49">
    <property type="entry name" value="TRANSCRIPTIONAL REGULATORY PROTEIN"/>
    <property type="match status" value="1"/>
</dbReference>
<evidence type="ECO:0000256" key="1">
    <source>
        <dbReference type="ARBA" id="ARBA00023015"/>
    </source>
</evidence>
<dbReference type="Gene3D" id="1.10.10.10">
    <property type="entry name" value="Winged helix-like DNA-binding domain superfamily/Winged helix DNA-binding domain"/>
    <property type="match status" value="1"/>
</dbReference>
<dbReference type="RefSeq" id="WP_109795537.1">
    <property type="nucleotide sequence ID" value="NZ_PHIG01000029.1"/>
</dbReference>
<evidence type="ECO:0000313" key="5">
    <source>
        <dbReference type="EMBL" id="PJK30343.1"/>
    </source>
</evidence>
<keyword evidence="2" id="KW-0238">DNA-binding</keyword>
<dbReference type="Gene3D" id="1.20.120.530">
    <property type="entry name" value="GntR ligand-binding domain-like"/>
    <property type="match status" value="1"/>
</dbReference>
<dbReference type="AlphaFoldDB" id="A0A2M9G3Q5"/>
<dbReference type="SUPFAM" id="SSF48008">
    <property type="entry name" value="GntR ligand-binding domain-like"/>
    <property type="match status" value="1"/>
</dbReference>
<dbReference type="InterPro" id="IPR000524">
    <property type="entry name" value="Tscrpt_reg_HTH_GntR"/>
</dbReference>
<comment type="caution">
    <text evidence="5">The sequence shown here is derived from an EMBL/GenBank/DDBJ whole genome shotgun (WGS) entry which is preliminary data.</text>
</comment>
<dbReference type="InterPro" id="IPR011711">
    <property type="entry name" value="GntR_C"/>
</dbReference>
<dbReference type="OrthoDB" id="9789310at2"/>
<protein>
    <submittedName>
        <fullName evidence="5">GntR family transcriptional regulator</fullName>
    </submittedName>
</protein>
<evidence type="ECO:0000256" key="3">
    <source>
        <dbReference type="ARBA" id="ARBA00023163"/>
    </source>
</evidence>
<accession>A0A2M9G3Q5</accession>
<dbReference type="CDD" id="cd07377">
    <property type="entry name" value="WHTH_GntR"/>
    <property type="match status" value="1"/>
</dbReference>
<dbReference type="GO" id="GO:0003677">
    <property type="term" value="F:DNA binding"/>
    <property type="evidence" value="ECO:0007669"/>
    <property type="project" value="UniProtKB-KW"/>
</dbReference>
<keyword evidence="6" id="KW-1185">Reference proteome</keyword>
<dbReference type="SMART" id="SM00345">
    <property type="entry name" value="HTH_GNTR"/>
    <property type="match status" value="1"/>
</dbReference>
<dbReference type="SUPFAM" id="SSF46785">
    <property type="entry name" value="Winged helix' DNA-binding domain"/>
    <property type="match status" value="1"/>
</dbReference>
<dbReference type="PANTHER" id="PTHR43537">
    <property type="entry name" value="TRANSCRIPTIONAL REGULATOR, GNTR FAMILY"/>
    <property type="match status" value="1"/>
</dbReference>
<dbReference type="Pfam" id="PF00392">
    <property type="entry name" value="GntR"/>
    <property type="match status" value="1"/>
</dbReference>
<dbReference type="Pfam" id="PF07729">
    <property type="entry name" value="FCD"/>
    <property type="match status" value="1"/>
</dbReference>
<evidence type="ECO:0000313" key="6">
    <source>
        <dbReference type="Proteomes" id="UP000229498"/>
    </source>
</evidence>
<dbReference type="Proteomes" id="UP000229498">
    <property type="component" value="Unassembled WGS sequence"/>
</dbReference>
<dbReference type="SMART" id="SM00895">
    <property type="entry name" value="FCD"/>
    <property type="match status" value="1"/>
</dbReference>
<dbReference type="InterPro" id="IPR036388">
    <property type="entry name" value="WH-like_DNA-bd_sf"/>
</dbReference>
<keyword evidence="3" id="KW-0804">Transcription</keyword>
<organism evidence="5 6">
    <name type="scientific">Minwuia thermotolerans</name>
    <dbReference type="NCBI Taxonomy" id="2056226"/>
    <lineage>
        <taxon>Bacteria</taxon>
        <taxon>Pseudomonadati</taxon>
        <taxon>Pseudomonadota</taxon>
        <taxon>Alphaproteobacteria</taxon>
        <taxon>Minwuiales</taxon>
        <taxon>Minwuiaceae</taxon>
        <taxon>Minwuia</taxon>
    </lineage>
</organism>
<dbReference type="PRINTS" id="PR00035">
    <property type="entry name" value="HTHGNTR"/>
</dbReference>
<evidence type="ECO:0000256" key="2">
    <source>
        <dbReference type="ARBA" id="ARBA00023125"/>
    </source>
</evidence>
<keyword evidence="1" id="KW-0805">Transcription regulation</keyword>
<evidence type="ECO:0000259" key="4">
    <source>
        <dbReference type="PROSITE" id="PS50949"/>
    </source>
</evidence>
<sequence length="219" mass="24445">MTRVELLTQKLAEDILDGRLKPGAKLDEQGLADRFGVSRTPVREAIGQLVAMGMLEKRPHVGAVVRQVTAERLSQMFEVMAELEAACARLAAERMTAAELGELLALHEETRIAVENGDHEAYEVLNRRFHNAIYSGTHNDMLVDTTLEARRRVAPYRRAQFSVAGRVAASYDEHGDVVAGIRRRDGERAYQAMRAHIRTVKDASMSYVAQTLNLDTDRS</sequence>
<dbReference type="PROSITE" id="PS50949">
    <property type="entry name" value="HTH_GNTR"/>
    <property type="match status" value="1"/>
</dbReference>
<dbReference type="EMBL" id="PHIG01000029">
    <property type="protein sequence ID" value="PJK30343.1"/>
    <property type="molecule type" value="Genomic_DNA"/>
</dbReference>
<reference evidence="5 6" key="1">
    <citation type="submission" date="2017-11" db="EMBL/GenBank/DDBJ databases">
        <title>Draft genome sequence of Rhizobiales bacterium SY3-13.</title>
        <authorList>
            <person name="Sun C."/>
        </authorList>
    </citation>
    <scope>NUCLEOTIDE SEQUENCE [LARGE SCALE GENOMIC DNA]</scope>
    <source>
        <strain evidence="5 6">SY3-13</strain>
    </source>
</reference>